<evidence type="ECO:0000313" key="10">
    <source>
        <dbReference type="EMBL" id="MFC3999220.1"/>
    </source>
</evidence>
<evidence type="ECO:0000256" key="4">
    <source>
        <dbReference type="ARBA" id="ARBA00022801"/>
    </source>
</evidence>
<dbReference type="EC" id="3.4.21.92" evidence="7"/>
<name>A0ABV8FSS5_9ACTN</name>
<protein>
    <recommendedName>
        <fullName evidence="7 9">ATP-dependent Clp protease proteolytic subunit</fullName>
        <ecNumber evidence="7">3.4.21.92</ecNumber>
    </recommendedName>
    <alternativeName>
        <fullName evidence="7">Endopeptidase Clp</fullName>
    </alternativeName>
</protein>
<keyword evidence="3 7" id="KW-0645">Protease</keyword>
<evidence type="ECO:0000256" key="5">
    <source>
        <dbReference type="ARBA" id="ARBA00022825"/>
    </source>
</evidence>
<evidence type="ECO:0000256" key="6">
    <source>
        <dbReference type="ARBA" id="ARBA00034021"/>
    </source>
</evidence>
<comment type="function">
    <text evidence="7">Cleaves peptides in various proteins in a process that requires ATP hydrolysis. Has a chymotrypsin-like activity. Plays a major role in the degradation of misfolded proteins.</text>
</comment>
<keyword evidence="4 7" id="KW-0378">Hydrolase</keyword>
<dbReference type="PRINTS" id="PR00127">
    <property type="entry name" value="CLPPROTEASEP"/>
</dbReference>
<evidence type="ECO:0000256" key="8">
    <source>
        <dbReference type="PROSITE-ProRule" id="PRU10086"/>
    </source>
</evidence>
<dbReference type="Gene3D" id="3.90.226.10">
    <property type="entry name" value="2-enoyl-CoA Hydratase, Chain A, domain 1"/>
    <property type="match status" value="1"/>
</dbReference>
<dbReference type="CDD" id="cd07017">
    <property type="entry name" value="S14_ClpP_2"/>
    <property type="match status" value="1"/>
</dbReference>
<dbReference type="InterPro" id="IPR023562">
    <property type="entry name" value="ClpP/TepA"/>
</dbReference>
<evidence type="ECO:0000256" key="9">
    <source>
        <dbReference type="RuleBase" id="RU003567"/>
    </source>
</evidence>
<proteinExistence type="inferred from homology"/>
<accession>A0ABV8FSS5</accession>
<comment type="subunit">
    <text evidence="7">Fourteen ClpP subunits assemble into 2 heptameric rings which stack back to back to give a disk-like structure with a central cavity, resembling the structure of eukaryotic proteasomes.</text>
</comment>
<dbReference type="NCBIfam" id="NF001368">
    <property type="entry name" value="PRK00277.1"/>
    <property type="match status" value="1"/>
</dbReference>
<comment type="catalytic activity">
    <reaction evidence="6 7 8">
        <text>Hydrolysis of proteins to small peptides in the presence of ATP and magnesium. alpha-casein is the usual test substrate. In the absence of ATP, only oligopeptides shorter than five residues are hydrolyzed (such as succinyl-Leu-Tyr-|-NHMec, and Leu-Tyr-Leu-|-Tyr-Trp, in which cleavage of the -Tyr-|-Leu- and -Tyr-|-Trp bonds also occurs).</text>
        <dbReference type="EC" id="3.4.21.92"/>
    </reaction>
</comment>
<dbReference type="HAMAP" id="MF_00444">
    <property type="entry name" value="ClpP"/>
    <property type="match status" value="1"/>
</dbReference>
<dbReference type="PROSITE" id="PS00382">
    <property type="entry name" value="CLP_PROTEASE_HIS"/>
    <property type="match status" value="1"/>
</dbReference>
<dbReference type="InterPro" id="IPR029045">
    <property type="entry name" value="ClpP/crotonase-like_dom_sf"/>
</dbReference>
<feature type="active site" description="Nucleophile" evidence="7">
    <location>
        <position position="94"/>
    </location>
</feature>
<dbReference type="RefSeq" id="WP_378538213.1">
    <property type="nucleotide sequence ID" value="NZ_JBHSBH010000015.1"/>
</dbReference>
<gene>
    <name evidence="7" type="primary">clpP</name>
    <name evidence="10" type="ORF">ACFOVU_25110</name>
</gene>
<evidence type="ECO:0000313" key="11">
    <source>
        <dbReference type="Proteomes" id="UP001595847"/>
    </source>
</evidence>
<sequence>MRAAGETPQPTVIEQTAQRLLRQRIIFIADEVNDAMATRVVGDLLLLSAEDRKRDISLYVNSPGGSVTAGMAIYDIMQYIPNDIATVGMGLAASMGQVLLCAGTPGKRYALPHARVMMHQPSAGVGGTATDIRIRADDLVYVKGALLDIIAHHTGQTREQIEKDADRDRWFAAEQAKEYGFVDEVVGSLQQINAG</sequence>
<comment type="similarity">
    <text evidence="1 7 9">Belongs to the peptidase S14 family.</text>
</comment>
<dbReference type="Pfam" id="PF00574">
    <property type="entry name" value="CLP_protease"/>
    <property type="match status" value="1"/>
</dbReference>
<keyword evidence="2 7" id="KW-0963">Cytoplasm</keyword>
<dbReference type="PANTHER" id="PTHR10381:SF70">
    <property type="entry name" value="ATP-DEPENDENT CLP PROTEASE PROTEOLYTIC SUBUNIT"/>
    <property type="match status" value="1"/>
</dbReference>
<dbReference type="Proteomes" id="UP001595847">
    <property type="component" value="Unassembled WGS sequence"/>
</dbReference>
<keyword evidence="5 7" id="KW-0720">Serine protease</keyword>
<evidence type="ECO:0000256" key="1">
    <source>
        <dbReference type="ARBA" id="ARBA00007039"/>
    </source>
</evidence>
<comment type="subcellular location">
    <subcellularLocation>
        <location evidence="7">Cytoplasm</location>
    </subcellularLocation>
</comment>
<organism evidence="10 11">
    <name type="scientific">Nocardiopsis sediminis</name>
    <dbReference type="NCBI Taxonomy" id="1778267"/>
    <lineage>
        <taxon>Bacteria</taxon>
        <taxon>Bacillati</taxon>
        <taxon>Actinomycetota</taxon>
        <taxon>Actinomycetes</taxon>
        <taxon>Streptosporangiales</taxon>
        <taxon>Nocardiopsidaceae</taxon>
        <taxon>Nocardiopsis</taxon>
    </lineage>
</organism>
<feature type="active site" evidence="7 8">
    <location>
        <position position="119"/>
    </location>
</feature>
<dbReference type="GO" id="GO:0008233">
    <property type="term" value="F:peptidase activity"/>
    <property type="evidence" value="ECO:0007669"/>
    <property type="project" value="UniProtKB-KW"/>
</dbReference>
<dbReference type="InterPro" id="IPR033135">
    <property type="entry name" value="ClpP_His_AS"/>
</dbReference>
<dbReference type="GO" id="GO:0006508">
    <property type="term" value="P:proteolysis"/>
    <property type="evidence" value="ECO:0007669"/>
    <property type="project" value="UniProtKB-KW"/>
</dbReference>
<dbReference type="InterPro" id="IPR001907">
    <property type="entry name" value="ClpP"/>
</dbReference>
<keyword evidence="11" id="KW-1185">Reference proteome</keyword>
<evidence type="ECO:0000256" key="2">
    <source>
        <dbReference type="ARBA" id="ARBA00022490"/>
    </source>
</evidence>
<dbReference type="NCBIfam" id="NF009205">
    <property type="entry name" value="PRK12553.1"/>
    <property type="match status" value="1"/>
</dbReference>
<dbReference type="SUPFAM" id="SSF52096">
    <property type="entry name" value="ClpP/crotonase"/>
    <property type="match status" value="1"/>
</dbReference>
<dbReference type="PANTHER" id="PTHR10381">
    <property type="entry name" value="ATP-DEPENDENT CLP PROTEASE PROTEOLYTIC SUBUNIT"/>
    <property type="match status" value="1"/>
</dbReference>
<reference evidence="11" key="1">
    <citation type="journal article" date="2019" name="Int. J. Syst. Evol. Microbiol.">
        <title>The Global Catalogue of Microorganisms (GCM) 10K type strain sequencing project: providing services to taxonomists for standard genome sequencing and annotation.</title>
        <authorList>
            <consortium name="The Broad Institute Genomics Platform"/>
            <consortium name="The Broad Institute Genome Sequencing Center for Infectious Disease"/>
            <person name="Wu L."/>
            <person name="Ma J."/>
        </authorList>
    </citation>
    <scope>NUCLEOTIDE SEQUENCE [LARGE SCALE GENOMIC DNA]</scope>
    <source>
        <strain evidence="11">TBRC 1826</strain>
    </source>
</reference>
<dbReference type="EMBL" id="JBHSBH010000015">
    <property type="protein sequence ID" value="MFC3999220.1"/>
    <property type="molecule type" value="Genomic_DNA"/>
</dbReference>
<comment type="caution">
    <text evidence="10">The sequence shown here is derived from an EMBL/GenBank/DDBJ whole genome shotgun (WGS) entry which is preliminary data.</text>
</comment>
<evidence type="ECO:0000256" key="7">
    <source>
        <dbReference type="HAMAP-Rule" id="MF_00444"/>
    </source>
</evidence>
<evidence type="ECO:0000256" key="3">
    <source>
        <dbReference type="ARBA" id="ARBA00022670"/>
    </source>
</evidence>